<dbReference type="InterPro" id="IPR050447">
    <property type="entry name" value="Erg6_SMT_methyltransf"/>
</dbReference>
<dbReference type="GO" id="GO:0003838">
    <property type="term" value="F:sterol 24-C-methyltransferase activity"/>
    <property type="evidence" value="ECO:0007669"/>
    <property type="project" value="TreeGrafter"/>
</dbReference>
<reference evidence="4 5" key="1">
    <citation type="submission" date="2019-04" db="EMBL/GenBank/DDBJ databases">
        <authorList>
            <consortium name="Wellcome Sanger Institute Data Sharing"/>
        </authorList>
    </citation>
    <scope>NUCLEOTIDE SEQUENCE [LARGE SCALE GENOMIC DNA]</scope>
</reference>
<dbReference type="GeneTree" id="ENSGT00390000010372"/>
<dbReference type="AlphaFoldDB" id="A0A8C9TSV7"/>
<keyword evidence="5" id="KW-1185">Reference proteome</keyword>
<accession>A0A8C9TSV7</accession>
<dbReference type="Ensembl" id="ENSSFOT00015063593.1">
    <property type="protein sequence ID" value="ENSSFOP00015056336.1"/>
    <property type="gene ID" value="ENSSFOG00015024222.1"/>
</dbReference>
<feature type="domain" description="Methyltransferase" evidence="3">
    <location>
        <begin position="82"/>
        <end position="180"/>
    </location>
</feature>
<dbReference type="SUPFAM" id="SSF53335">
    <property type="entry name" value="S-adenosyl-L-methionine-dependent methyltransferases"/>
    <property type="match status" value="1"/>
</dbReference>
<dbReference type="OrthoDB" id="10250730at2759"/>
<reference evidence="4" key="2">
    <citation type="submission" date="2025-08" db="UniProtKB">
        <authorList>
            <consortium name="Ensembl"/>
        </authorList>
    </citation>
    <scope>IDENTIFICATION</scope>
</reference>
<keyword evidence="1" id="KW-0808">Transferase</keyword>
<dbReference type="GO" id="GO:0016126">
    <property type="term" value="P:sterol biosynthetic process"/>
    <property type="evidence" value="ECO:0007669"/>
    <property type="project" value="TreeGrafter"/>
</dbReference>
<reference evidence="4" key="3">
    <citation type="submission" date="2025-09" db="UniProtKB">
        <authorList>
            <consortium name="Ensembl"/>
        </authorList>
    </citation>
    <scope>IDENTIFICATION</scope>
</reference>
<evidence type="ECO:0000256" key="2">
    <source>
        <dbReference type="ARBA" id="ARBA00038188"/>
    </source>
</evidence>
<proteinExistence type="inferred from homology"/>
<sequence length="243" mass="26998">MRHAWNFSFFHDFDTSWCNFLSTRLFHGSTPTAMLSSRVGQQLGCPTKSLMGWLASKFFKWHNEILEENAAKLCGIRPDDAVLEVGYGPGLGLLVAAPLLSGPKGKLIGVDCSEYMYKMASEKVKDLIMSGKVTLHLGRVEAMPFDDSSMDKVYHCNCYYFWSDLKAGASELHRVMKPGGLMVTTLQVKSVAFAASKGFLKGDSWRPEMYMEALRAAGFTNVKMESRVDKGITFQAIFGTSSK</sequence>
<dbReference type="InterPro" id="IPR029063">
    <property type="entry name" value="SAM-dependent_MTases_sf"/>
</dbReference>
<dbReference type="InterPro" id="IPR041698">
    <property type="entry name" value="Methyltransf_25"/>
</dbReference>
<protein>
    <submittedName>
        <fullName evidence="4">Zgc:194242</fullName>
    </submittedName>
</protein>
<evidence type="ECO:0000313" key="5">
    <source>
        <dbReference type="Proteomes" id="UP000694397"/>
    </source>
</evidence>
<dbReference type="Proteomes" id="UP000694397">
    <property type="component" value="Chromosome 19"/>
</dbReference>
<comment type="similarity">
    <text evidence="2">Belongs to the class I-like SAM-binding methyltransferase superfamily. Erg6/SMT family.</text>
</comment>
<gene>
    <name evidence="4" type="primary">zgc:194242</name>
</gene>
<evidence type="ECO:0000313" key="4">
    <source>
        <dbReference type="Ensembl" id="ENSSFOP00015056336.1"/>
    </source>
</evidence>
<evidence type="ECO:0000256" key="1">
    <source>
        <dbReference type="ARBA" id="ARBA00022679"/>
    </source>
</evidence>
<dbReference type="PANTHER" id="PTHR44068:SF1">
    <property type="entry name" value="HYPOTHETICAL LOC100005854"/>
    <property type="match status" value="1"/>
</dbReference>
<dbReference type="GO" id="GO:0005783">
    <property type="term" value="C:endoplasmic reticulum"/>
    <property type="evidence" value="ECO:0007669"/>
    <property type="project" value="TreeGrafter"/>
</dbReference>
<dbReference type="Pfam" id="PF13649">
    <property type="entry name" value="Methyltransf_25"/>
    <property type="match status" value="1"/>
</dbReference>
<dbReference type="PANTHER" id="PTHR44068">
    <property type="entry name" value="ZGC:194242"/>
    <property type="match status" value="1"/>
</dbReference>
<evidence type="ECO:0000259" key="3">
    <source>
        <dbReference type="Pfam" id="PF13649"/>
    </source>
</evidence>
<organism evidence="4 5">
    <name type="scientific">Scleropages formosus</name>
    <name type="common">Asian bonytongue</name>
    <name type="synonym">Osteoglossum formosum</name>
    <dbReference type="NCBI Taxonomy" id="113540"/>
    <lineage>
        <taxon>Eukaryota</taxon>
        <taxon>Metazoa</taxon>
        <taxon>Chordata</taxon>
        <taxon>Craniata</taxon>
        <taxon>Vertebrata</taxon>
        <taxon>Euteleostomi</taxon>
        <taxon>Actinopterygii</taxon>
        <taxon>Neopterygii</taxon>
        <taxon>Teleostei</taxon>
        <taxon>Osteoglossocephala</taxon>
        <taxon>Osteoglossomorpha</taxon>
        <taxon>Osteoglossiformes</taxon>
        <taxon>Osteoglossidae</taxon>
        <taxon>Scleropages</taxon>
    </lineage>
</organism>
<name>A0A8C9TSV7_SCLFO</name>
<dbReference type="CDD" id="cd02440">
    <property type="entry name" value="AdoMet_MTases"/>
    <property type="match status" value="1"/>
</dbReference>
<dbReference type="Gene3D" id="3.40.50.150">
    <property type="entry name" value="Vaccinia Virus protein VP39"/>
    <property type="match status" value="1"/>
</dbReference>